<dbReference type="Proteomes" id="UP001501676">
    <property type="component" value="Unassembled WGS sequence"/>
</dbReference>
<dbReference type="PANTHER" id="PTHR32243:SF18">
    <property type="entry name" value="INNER MEMBRANE ABC TRANSPORTER PERMEASE PROTEIN YCJP"/>
    <property type="match status" value="1"/>
</dbReference>
<sequence length="280" mass="31471">MKLVQAPRKLRRAGPNALALLVIFFFAFPAYWMLRTAFLPTLDIQSDPPVFFPTDPTFDHFVTAVERPGFWIYVRNSLFVTLSAVALSTVTALLAAVAVARFRFRGRKAYLVLILAVQLAPFEALFIPYFLVFRQFDLLDRLPALILVYFVSILPFTIWTLRGFVAAVPAELEEAAMVDGCTRWQAFRRVVLPLLGPGLVATSIFGFITAWNEYLYAFVFMRNEDNYTLPVWLATFRTAFGDDWGGAMAGSVLFTLPVLIFFLIVQRRMVGGLTAGAVKG</sequence>
<keyword evidence="5 7" id="KW-1133">Transmembrane helix</keyword>
<dbReference type="Gene3D" id="1.10.3720.10">
    <property type="entry name" value="MetI-like"/>
    <property type="match status" value="1"/>
</dbReference>
<evidence type="ECO:0000259" key="8">
    <source>
        <dbReference type="PROSITE" id="PS50928"/>
    </source>
</evidence>
<feature type="transmembrane region" description="Helical" evidence="7">
    <location>
        <begin position="109"/>
        <end position="132"/>
    </location>
</feature>
<organism evidence="9 10">
    <name type="scientific">Cryptosporangium minutisporangium</name>
    <dbReference type="NCBI Taxonomy" id="113569"/>
    <lineage>
        <taxon>Bacteria</taxon>
        <taxon>Bacillati</taxon>
        <taxon>Actinomycetota</taxon>
        <taxon>Actinomycetes</taxon>
        <taxon>Cryptosporangiales</taxon>
        <taxon>Cryptosporangiaceae</taxon>
        <taxon>Cryptosporangium</taxon>
    </lineage>
</organism>
<keyword evidence="6 7" id="KW-0472">Membrane</keyword>
<feature type="transmembrane region" description="Helical" evidence="7">
    <location>
        <begin position="244"/>
        <end position="265"/>
    </location>
</feature>
<dbReference type="InterPro" id="IPR000515">
    <property type="entry name" value="MetI-like"/>
</dbReference>
<comment type="similarity">
    <text evidence="7">Belongs to the binding-protein-dependent transport system permease family.</text>
</comment>
<dbReference type="Pfam" id="PF00528">
    <property type="entry name" value="BPD_transp_1"/>
    <property type="match status" value="1"/>
</dbReference>
<proteinExistence type="inferred from homology"/>
<dbReference type="SUPFAM" id="SSF161098">
    <property type="entry name" value="MetI-like"/>
    <property type="match status" value="1"/>
</dbReference>
<name>A0ABP6SQG4_9ACTN</name>
<dbReference type="PANTHER" id="PTHR32243">
    <property type="entry name" value="MALTOSE TRANSPORT SYSTEM PERMEASE-RELATED"/>
    <property type="match status" value="1"/>
</dbReference>
<accession>A0ABP6SQG4</accession>
<evidence type="ECO:0000256" key="3">
    <source>
        <dbReference type="ARBA" id="ARBA00022475"/>
    </source>
</evidence>
<gene>
    <name evidence="9" type="ORF">GCM10020369_02980</name>
</gene>
<evidence type="ECO:0000256" key="5">
    <source>
        <dbReference type="ARBA" id="ARBA00022989"/>
    </source>
</evidence>
<evidence type="ECO:0000256" key="7">
    <source>
        <dbReference type="RuleBase" id="RU363032"/>
    </source>
</evidence>
<feature type="domain" description="ABC transmembrane type-1" evidence="8">
    <location>
        <begin position="74"/>
        <end position="265"/>
    </location>
</feature>
<protein>
    <submittedName>
        <fullName evidence="9">Carbohydrate ABC transporter permease</fullName>
    </submittedName>
</protein>
<keyword evidence="10" id="KW-1185">Reference proteome</keyword>
<comment type="subcellular location">
    <subcellularLocation>
        <location evidence="1 7">Cell membrane</location>
        <topology evidence="1 7">Multi-pass membrane protein</topology>
    </subcellularLocation>
</comment>
<evidence type="ECO:0000256" key="2">
    <source>
        <dbReference type="ARBA" id="ARBA00022448"/>
    </source>
</evidence>
<reference evidence="10" key="1">
    <citation type="journal article" date="2019" name="Int. J. Syst. Evol. Microbiol.">
        <title>The Global Catalogue of Microorganisms (GCM) 10K type strain sequencing project: providing services to taxonomists for standard genome sequencing and annotation.</title>
        <authorList>
            <consortium name="The Broad Institute Genomics Platform"/>
            <consortium name="The Broad Institute Genome Sequencing Center for Infectious Disease"/>
            <person name="Wu L."/>
            <person name="Ma J."/>
        </authorList>
    </citation>
    <scope>NUCLEOTIDE SEQUENCE [LARGE SCALE GENOMIC DNA]</scope>
    <source>
        <strain evidence="10">JCM 9458</strain>
    </source>
</reference>
<feature type="transmembrane region" description="Helical" evidence="7">
    <location>
        <begin position="144"/>
        <end position="169"/>
    </location>
</feature>
<evidence type="ECO:0000256" key="4">
    <source>
        <dbReference type="ARBA" id="ARBA00022692"/>
    </source>
</evidence>
<evidence type="ECO:0000256" key="1">
    <source>
        <dbReference type="ARBA" id="ARBA00004651"/>
    </source>
</evidence>
<keyword evidence="3" id="KW-1003">Cell membrane</keyword>
<feature type="transmembrane region" description="Helical" evidence="7">
    <location>
        <begin position="78"/>
        <end position="102"/>
    </location>
</feature>
<dbReference type="CDD" id="cd06261">
    <property type="entry name" value="TM_PBP2"/>
    <property type="match status" value="1"/>
</dbReference>
<dbReference type="PROSITE" id="PS50928">
    <property type="entry name" value="ABC_TM1"/>
    <property type="match status" value="1"/>
</dbReference>
<dbReference type="EMBL" id="BAAAYN010000002">
    <property type="protein sequence ID" value="GAA3382174.1"/>
    <property type="molecule type" value="Genomic_DNA"/>
</dbReference>
<feature type="transmembrane region" description="Helical" evidence="7">
    <location>
        <begin position="190"/>
        <end position="211"/>
    </location>
</feature>
<dbReference type="InterPro" id="IPR035906">
    <property type="entry name" value="MetI-like_sf"/>
</dbReference>
<dbReference type="RefSeq" id="WP_345726081.1">
    <property type="nucleotide sequence ID" value="NZ_BAAAYN010000002.1"/>
</dbReference>
<dbReference type="InterPro" id="IPR050901">
    <property type="entry name" value="BP-dep_ABC_trans_perm"/>
</dbReference>
<evidence type="ECO:0000313" key="9">
    <source>
        <dbReference type="EMBL" id="GAA3382174.1"/>
    </source>
</evidence>
<keyword evidence="2 7" id="KW-0813">Transport</keyword>
<evidence type="ECO:0000313" key="10">
    <source>
        <dbReference type="Proteomes" id="UP001501676"/>
    </source>
</evidence>
<evidence type="ECO:0000256" key="6">
    <source>
        <dbReference type="ARBA" id="ARBA00023136"/>
    </source>
</evidence>
<comment type="caution">
    <text evidence="9">The sequence shown here is derived from an EMBL/GenBank/DDBJ whole genome shotgun (WGS) entry which is preliminary data.</text>
</comment>
<feature type="transmembrane region" description="Helical" evidence="7">
    <location>
        <begin position="12"/>
        <end position="34"/>
    </location>
</feature>
<keyword evidence="4 7" id="KW-0812">Transmembrane</keyword>